<gene>
    <name evidence="2" type="ORF">EYC98_08865</name>
</gene>
<evidence type="ECO:0000259" key="1">
    <source>
        <dbReference type="Pfam" id="PF13649"/>
    </source>
</evidence>
<evidence type="ECO:0000313" key="2">
    <source>
        <dbReference type="EMBL" id="MCX2980973.1"/>
    </source>
</evidence>
<protein>
    <submittedName>
        <fullName evidence="2">Class I SAM-dependent methyltransferase</fullName>
    </submittedName>
</protein>
<evidence type="ECO:0000313" key="3">
    <source>
        <dbReference type="Proteomes" id="UP001143362"/>
    </source>
</evidence>
<dbReference type="InterPro" id="IPR029063">
    <property type="entry name" value="SAM-dependent_MTases_sf"/>
</dbReference>
<keyword evidence="2" id="KW-0489">Methyltransferase</keyword>
<keyword evidence="2" id="KW-0808">Transferase</keyword>
<feature type="domain" description="Methyltransferase" evidence="1">
    <location>
        <begin position="48"/>
        <end position="144"/>
    </location>
</feature>
<dbReference type="CDD" id="cd02440">
    <property type="entry name" value="AdoMet_MTases"/>
    <property type="match status" value="1"/>
</dbReference>
<name>A0ABT3TFA1_9GAMM</name>
<dbReference type="SUPFAM" id="SSF53335">
    <property type="entry name" value="S-adenosyl-L-methionine-dependent methyltransferases"/>
    <property type="match status" value="1"/>
</dbReference>
<reference evidence="2" key="1">
    <citation type="submission" date="2019-02" db="EMBL/GenBank/DDBJ databases">
        <authorList>
            <person name="Li S.-H."/>
        </authorList>
    </citation>
    <scope>NUCLEOTIDE SEQUENCE</scope>
    <source>
        <strain evidence="2">IMCC14734</strain>
    </source>
</reference>
<keyword evidence="3" id="KW-1185">Reference proteome</keyword>
<dbReference type="GO" id="GO:0008168">
    <property type="term" value="F:methyltransferase activity"/>
    <property type="evidence" value="ECO:0007669"/>
    <property type="project" value="UniProtKB-KW"/>
</dbReference>
<dbReference type="Proteomes" id="UP001143362">
    <property type="component" value="Unassembled WGS sequence"/>
</dbReference>
<dbReference type="InterPro" id="IPR041698">
    <property type="entry name" value="Methyltransf_25"/>
</dbReference>
<dbReference type="Pfam" id="PF13649">
    <property type="entry name" value="Methyltransf_25"/>
    <property type="match status" value="1"/>
</dbReference>
<dbReference type="GO" id="GO:0032259">
    <property type="term" value="P:methylation"/>
    <property type="evidence" value="ECO:0007669"/>
    <property type="project" value="UniProtKB-KW"/>
</dbReference>
<dbReference type="Gene3D" id="3.40.50.150">
    <property type="entry name" value="Vaccinia Virus protein VP39"/>
    <property type="match status" value="1"/>
</dbReference>
<organism evidence="2 3">
    <name type="scientific">Candidatus Litorirhabdus singularis</name>
    <dbReference type="NCBI Taxonomy" id="2518993"/>
    <lineage>
        <taxon>Bacteria</taxon>
        <taxon>Pseudomonadati</taxon>
        <taxon>Pseudomonadota</taxon>
        <taxon>Gammaproteobacteria</taxon>
        <taxon>Cellvibrionales</taxon>
        <taxon>Halieaceae</taxon>
        <taxon>Candidatus Litorirhabdus</taxon>
    </lineage>
</organism>
<dbReference type="RefSeq" id="WP_279244988.1">
    <property type="nucleotide sequence ID" value="NZ_SHNN01000002.1"/>
</dbReference>
<proteinExistence type="predicted"/>
<dbReference type="EMBL" id="SHNN01000002">
    <property type="protein sequence ID" value="MCX2980973.1"/>
    <property type="molecule type" value="Genomic_DNA"/>
</dbReference>
<comment type="caution">
    <text evidence="2">The sequence shown here is derived from an EMBL/GenBank/DDBJ whole genome shotgun (WGS) entry which is preliminary data.</text>
</comment>
<sequence length="328" mass="37322">MALLSPEEWKRYWDLGNVTTFERSFEDGYDGSILEFWEHQIDGQHTPVIDLCCGNGALVWAADKLLKSRGADVLVTGIDIANIKPFVKLKRNKRAYPNVDFIGNTSIEKLPLPDGSVGLAISQYGLEYARFESVIPELSRVLKQQARIALIMHSEQSSILQNMSLFFETFSKFMLQDGLAEKFQALDELFNAHRTIDSVRADDVYKKLMGEINRILYPITGKYIDAFTVFPAQPPANLMDLYVRNLFQVFQNRGANNRARKKDLDFQLRQIDATLGRVEDLRTAAVSDQELVQLKSLLERHGFTVTHCEDLLYGPAKDNFGYSLVAER</sequence>
<accession>A0ABT3TFA1</accession>